<evidence type="ECO:0000313" key="2">
    <source>
        <dbReference type="Proteomes" id="UP000033140"/>
    </source>
</evidence>
<sequence>MPGPIPGPGRGIFFIKKMLTRSHKLLQKKLAGFAAHTAPLGPSLAHVLVEPPKSRAYRLVYDHVQSHGGRGWRFFTNANFAGPKTQPRGPQVKWNPGQTFRSSLRPSIGGTLRRGPFASHPTLPGCSPRSFHSGITQQIASSISIAARTGLLRGTKAYSDAQSKVGGLYDAVSAARAQKSVLEFRLPQNLSIPAKSTLSPALVKLIVAQWNEYADEQVSHLTAILSAEFYEFSHSTVLELHAAPRSVEMEFARIRSSLNKLSNLGSWTVRYDPARGTLGIEFPGMDPDHLDNFLRDIGIEAGTVVVPEHTQESAYVNWETIFAVPEEEPPVSSIGTETVTRELLRTPATLAPKAFEVNPWAAEGLVVDEVQEMEVQGRSEGGRSIVWLIAELEREMASRAAQAVAKPF</sequence>
<dbReference type="Proteomes" id="UP000033140">
    <property type="component" value="Unassembled WGS sequence"/>
</dbReference>
<protein>
    <submittedName>
        <fullName evidence="1">Uncharacterized protein</fullName>
    </submittedName>
</protein>
<reference evidence="1 2" key="3">
    <citation type="journal article" date="2015" name="Genome Announc.">
        <title>Draft Genome Sequence of the Archiascomycetous Yeast Saitoella complicata.</title>
        <authorList>
            <person name="Yamauchi K."/>
            <person name="Kondo S."/>
            <person name="Hamamoto M."/>
            <person name="Takahashi Y."/>
            <person name="Ogura Y."/>
            <person name="Hayashi T."/>
            <person name="Nishida H."/>
        </authorList>
    </citation>
    <scope>NUCLEOTIDE SEQUENCE [LARGE SCALE GENOMIC DNA]</scope>
    <source>
        <strain evidence="1 2">NRRL Y-17804</strain>
    </source>
</reference>
<gene>
    <name evidence="1" type="ORF">G7K_5255-t1</name>
</gene>
<dbReference type="RefSeq" id="XP_019021504.1">
    <property type="nucleotide sequence ID" value="XM_019166446.1"/>
</dbReference>
<keyword evidence="2" id="KW-1185">Reference proteome</keyword>
<proteinExistence type="predicted"/>
<dbReference type="AlphaFoldDB" id="A0A0E9NMS7"/>
<accession>A0A0E9NMS7</accession>
<name>A0A0E9NMS7_SAICN</name>
<comment type="caution">
    <text evidence="1">The sequence shown here is derived from an EMBL/GenBank/DDBJ whole genome shotgun (WGS) entry which is preliminary data.</text>
</comment>
<reference evidence="1 2" key="2">
    <citation type="journal article" date="2014" name="J. Gen. Appl. Microbiol.">
        <title>The early diverging ascomycetous budding yeast Saitoella complicata has three histone deacetylases belonging to the Clr6, Hos2, and Rpd3 lineages.</title>
        <authorList>
            <person name="Nishida H."/>
            <person name="Matsumoto T."/>
            <person name="Kondo S."/>
            <person name="Hamamoto M."/>
            <person name="Yoshikawa H."/>
        </authorList>
    </citation>
    <scope>NUCLEOTIDE SEQUENCE [LARGE SCALE GENOMIC DNA]</scope>
    <source>
        <strain evidence="1 2">NRRL Y-17804</strain>
    </source>
</reference>
<evidence type="ECO:0000313" key="1">
    <source>
        <dbReference type="EMBL" id="GAO51144.1"/>
    </source>
</evidence>
<reference evidence="1 2" key="1">
    <citation type="journal article" date="2011" name="J. Gen. Appl. Microbiol.">
        <title>Draft genome sequencing of the enigmatic yeast Saitoella complicata.</title>
        <authorList>
            <person name="Nishida H."/>
            <person name="Hamamoto M."/>
            <person name="Sugiyama J."/>
        </authorList>
    </citation>
    <scope>NUCLEOTIDE SEQUENCE [LARGE SCALE GENOMIC DNA]</scope>
    <source>
        <strain evidence="1 2">NRRL Y-17804</strain>
    </source>
</reference>
<organism evidence="1 2">
    <name type="scientific">Saitoella complicata (strain BCRC 22490 / CBS 7301 / JCM 7358 / NBRC 10748 / NRRL Y-17804)</name>
    <dbReference type="NCBI Taxonomy" id="698492"/>
    <lineage>
        <taxon>Eukaryota</taxon>
        <taxon>Fungi</taxon>
        <taxon>Dikarya</taxon>
        <taxon>Ascomycota</taxon>
        <taxon>Taphrinomycotina</taxon>
        <taxon>Taphrinomycotina incertae sedis</taxon>
        <taxon>Saitoella</taxon>
    </lineage>
</organism>
<dbReference type="EMBL" id="BACD03000041">
    <property type="protein sequence ID" value="GAO51144.1"/>
    <property type="molecule type" value="Genomic_DNA"/>
</dbReference>